<feature type="domain" description="Haemolysin-type calcium binding-related" evidence="4">
    <location>
        <begin position="1678"/>
        <end position="1722"/>
    </location>
</feature>
<feature type="domain" description="Haemolysin-type calcium binding-related" evidence="4">
    <location>
        <begin position="1289"/>
        <end position="1329"/>
    </location>
</feature>
<feature type="region of interest" description="Disordered" evidence="3">
    <location>
        <begin position="2265"/>
        <end position="2286"/>
    </location>
</feature>
<dbReference type="InterPro" id="IPR010566">
    <property type="entry name" value="Haemolys_ca-bd"/>
</dbReference>
<dbReference type="SUPFAM" id="SSF51120">
    <property type="entry name" value="beta-Roll"/>
    <property type="match status" value="12"/>
</dbReference>
<dbReference type="PANTHER" id="PTHR38340">
    <property type="entry name" value="S-LAYER PROTEIN"/>
    <property type="match status" value="1"/>
</dbReference>
<gene>
    <name evidence="5" type="ORF">SHALO_0417</name>
</gene>
<dbReference type="InterPro" id="IPR018511">
    <property type="entry name" value="Hemolysin-typ_Ca-bd_CS"/>
</dbReference>
<dbReference type="Pfam" id="PF00353">
    <property type="entry name" value="HemolysinCabind"/>
    <property type="match status" value="18"/>
</dbReference>
<dbReference type="KEGG" id="shal:SHALO_0417"/>
<dbReference type="GO" id="GO:0005576">
    <property type="term" value="C:extracellular region"/>
    <property type="evidence" value="ECO:0007669"/>
    <property type="project" value="UniProtKB-SubCell"/>
</dbReference>
<dbReference type="EMBL" id="CP017111">
    <property type="protein sequence ID" value="AOO64213.1"/>
    <property type="molecule type" value="Genomic_DNA"/>
</dbReference>
<evidence type="ECO:0000313" key="6">
    <source>
        <dbReference type="Proteomes" id="UP000094609"/>
    </source>
</evidence>
<feature type="compositionally biased region" description="Polar residues" evidence="3">
    <location>
        <begin position="2269"/>
        <end position="2278"/>
    </location>
</feature>
<evidence type="ECO:0000256" key="1">
    <source>
        <dbReference type="ARBA" id="ARBA00004613"/>
    </source>
</evidence>
<dbReference type="RefSeq" id="WP_069477171.1">
    <property type="nucleotide sequence ID" value="NZ_CP017111.1"/>
</dbReference>
<dbReference type="InterPro" id="IPR011049">
    <property type="entry name" value="Serralysin-like_metalloprot_C"/>
</dbReference>
<dbReference type="InterPro" id="IPR050557">
    <property type="entry name" value="RTX_toxin/Mannuronan_C5-epim"/>
</dbReference>
<keyword evidence="6" id="KW-1185">Reference proteome</keyword>
<dbReference type="PRINTS" id="PR00313">
    <property type="entry name" value="CABNDNGRPT"/>
</dbReference>
<dbReference type="Pfam" id="PF06594">
    <property type="entry name" value="HCBP_related"/>
    <property type="match status" value="8"/>
</dbReference>
<dbReference type="InterPro" id="IPR001343">
    <property type="entry name" value="Hemolysn_Ca-bd"/>
</dbReference>
<evidence type="ECO:0000259" key="4">
    <source>
        <dbReference type="Pfam" id="PF06594"/>
    </source>
</evidence>
<evidence type="ECO:0000256" key="3">
    <source>
        <dbReference type="SAM" id="MobiDB-lite"/>
    </source>
</evidence>
<evidence type="ECO:0000313" key="5">
    <source>
        <dbReference type="EMBL" id="AOO64213.1"/>
    </source>
</evidence>
<dbReference type="STRING" id="1193502.SHALO_0417"/>
<feature type="domain" description="Haemolysin-type calcium binding-related" evidence="4">
    <location>
        <begin position="1102"/>
        <end position="1143"/>
    </location>
</feature>
<keyword evidence="2" id="KW-0964">Secreted</keyword>
<dbReference type="PANTHER" id="PTHR38340:SF1">
    <property type="entry name" value="S-LAYER PROTEIN"/>
    <property type="match status" value="1"/>
</dbReference>
<feature type="compositionally biased region" description="Polar residues" evidence="3">
    <location>
        <begin position="1192"/>
        <end position="1205"/>
    </location>
</feature>
<reference evidence="6" key="1">
    <citation type="submission" date="2016-08" db="EMBL/GenBank/DDBJ databases">
        <title>Complete genome sequence of the organohalide-respiring Epsilonproteobacterium Sulfurospirillum halorespirans.</title>
        <authorList>
            <person name="Goris T."/>
            <person name="Zimmermann J."/>
            <person name="Schenz B."/>
            <person name="Lemos M."/>
            <person name="Hackermueller J."/>
            <person name="Diekert G."/>
        </authorList>
    </citation>
    <scope>NUCLEOTIDE SEQUENCE [LARGE SCALE GENOMIC DNA]</scope>
    <source>
        <strain>DSM 13726</strain>
        <strain evidence="6">PCE-M2</strain>
    </source>
</reference>
<feature type="region of interest" description="Disordered" evidence="3">
    <location>
        <begin position="1188"/>
        <end position="1210"/>
    </location>
</feature>
<feature type="domain" description="Haemolysin-type calcium binding-related" evidence="4">
    <location>
        <begin position="2473"/>
        <end position="2518"/>
    </location>
</feature>
<evidence type="ECO:0000256" key="2">
    <source>
        <dbReference type="ARBA" id="ARBA00022525"/>
    </source>
</evidence>
<sequence length="2628" mass="280235">MEKIEVGYRNIGSMGGIEFYHKFLIYTRSDGSQYTISGWATNSPTDGTPYGKIQVEANFPYDQTNPDYPSAGQKQYRELITEGNNLTDIWNNMIDNAVSKNNVYPYDPLVQNSNTFADSVLKDAGLPSPINDNIFSYNEHWAPASDKELSKDVVPVVPNETLDGIKDNLKRMLGGWLDDIADQLGKSVDDVLKDIMGILASMGNSHSSVNPYDFNLTNSYFFQRCEPLALDTNKDGFIATTSVTESETYFDLTGDGIKERTGWIKGEDALLVYDANEDGQIGGISEVFGNATTEGFDELRDTIDSNYDNKIDRKDILFNRLQLWHDYDQDGSVDEGELKSLKEEGITSIDLNSVQTNIETNGHLISEASHYTTSTGEKELVADIHLAYDARDTIIDLVQQKDFTIDPTTLSLPNLRGYGLVVDSFIAYQTNENLATLAKQYANNAELISNDFDEYINEWSGYNAYKAEIAKKYNLSADVDMSDLDRKIWIMEKFSGKEELTSRIESNYETHAKTVTGNNDVTVTSINGQNRLVLVADYINTQYNTMLHRTESEFAIQSVFEDVFTGVSYSVDTDALSVTDASKLQQSLTNYLNDASIDIDSKVFLAQTIWMLNTTKSLTIDATALLATITDSMSHDLIQQTLTSGIDFTGTKGDDNLEVTGNTLVLGNSGNDIIQSHDSANQTYLFRKGDGSDILFDAGGNDTLRFDQGILKEDVILSKEGFDLLLSLKDSIDSVRVKDWFLNANRVENIVLSDGTTLDVTTILQQFTVTENADVIDLDNQDNTINALGGDDTVRSFGGNDTITAGSGNDSVYAGSGDDKLYGNEGDDLLDAGSGNDTLVGGVGADTLYGGAGNDLYMYTKGDGKDILSDESGEDTLRFSEGITKDDLIAKASGNDLIIGIKEEGKTFDQLTDTITIKNYLSGGKLEHLLLNDGTALALNELQQGSEANDYLAYGNEASTVNGLGGNDTIITGSGADVIDGGSGDDIIDAGDGANDVDGGVGNDTINAGSGNDALMGGSGNDSIVAGSGADVITGGLGDDTLNGGLGNDTYIFNRGDGKDTIDDAYRYGYNNQLSQYSGEDTLKFGESITKDDLVVLSVGNDVIIGIKEEGKSFAELSDKITLKNYTDSNTRVENILFADGSNFLVSDLFSATEGADQLIYGDVNVNVDALGGNDTIISGNGNDVIEGGSGNDTITSNNGNDTLNGGSGDDTLYAGSGEDILSGGTGVDDLQGGLGADTYLFGKGDGKDSIYDDYRYSGSYQGNAGLDTLKFGEGVTKDDLVIRVSGNDLIIGIKEEGKNFDALSDTVTIKEYFNANNRIEKLQLSDGTLVALEELQQGTDGDDVLVFNDDNTTINALGGNDKITTGAGNDVIDGGVGNDTIYSNAGNDIITAGSGNDSVYAGSGDDKLYGNEGDDLLDAGSGNDTLVGGVGADTLYGGAGNDLYMYTKGDGKDILSDESGEDTLRFSEGITKDDLIAKASGNDLIIGIKEEGKTFDQLTDTITIKNYLTSGKLEHLLLNDGTALALDELQQGSEANDYLVYSNEASTVNGLGGNDTIITGSGADVIDGGSGNDTITSGGGADKIIGGTGDDVLNAEGGDDVLIGNEGADILQAGTGEDTLSGGTGDDSLYGGLGDDTYIFNKGDGKDKLSDEGGTDFISFGTGIAKENLIFKQVGYDLIVAIKEDGKTFSTLSDKITIANYFKDTTTIETLKFADGTQMTNSEVAALFVNVNIEDTIFSKQGAVLRGGNGDDVYVYNQGDFTVVIDDYYYKDALEVNAGKDTLQFATGINKSDVTIGVNGTSLIIKINSSETYQELQDIVVIKDWKSENRGIEKIIFSNGEVLDISKTETFPTITFNNTWTSKRYYVYGNDNDDIAGTTSADTIEAAGGADVITAGAGNDIIYGQDGEDIIDGGSGDDRLIGGAGDDYIKDDAGNDTYVFNKGDGRDIIKDTAGTDVLFFGEGISKDDIVLRVFDNNLAVGLKEGTTSFYRLSDRIILKDWYSTGGRIESFQFSDGTSMSVSDIIQSIGTDSNDLINGLDDQNDILNGGIGNDTLDGKDGNDTLNGGVGADTLIGGNGNDTFDGGYGNDTISDISGDDTYMFGKGMGKDTITDSAGLDSIVMASGILKSDVIWQQVGNDLVIGIKEDGKTFDQLNDTITVKNWYTGGITNRVEIIKFTDGSTISSNDILPGTEGVDNLIYGAEDNIIHALAGNDTILAGAGNDTLYGDAGNDNLQGEAGNDTLYGGAGDDNLYGQLGDDVLDGGAGNDSLQGRSGNDTYLFGRGDGKDTVRENDFEDWNNKGNDTLKFKEGITADDILIKQVGHNLVIGIKEEGKTFDQLSDTITFENWLATSTQYYESNWSFNAYYSVENIAFSDGTTWNKADIMAHVGTDDNETIFGLDGSDTIHGGKGNDVLYGRPGNDTYIFDRGDGKDTIYDSYGTNQNGNNAGNDTLKFGEGISVDDLIIQKSGNDVIIGIKEDGKTLAELSDIITIKDWYNVNNRIEHVVLSDGTEIDTAFLFDPTENDDNLTYGAEDNEVHALGGNDLIVAGAGNDTLYGDAGNDNLQGEAGNDTLYGGAGDDNLYGQLGDDVLDGGAGNDSLQGRSGKIQSTIVMALIKMVTMLAMIP</sequence>
<proteinExistence type="predicted"/>
<dbReference type="PROSITE" id="PS00330">
    <property type="entry name" value="HEMOLYSIN_CALCIUM"/>
    <property type="match status" value="16"/>
</dbReference>
<comment type="subcellular location">
    <subcellularLocation>
        <location evidence="1">Secreted</location>
    </subcellularLocation>
</comment>
<feature type="domain" description="Haemolysin-type calcium binding-related" evidence="4">
    <location>
        <begin position="2140"/>
        <end position="2187"/>
    </location>
</feature>
<dbReference type="GO" id="GO:0005509">
    <property type="term" value="F:calcium ion binding"/>
    <property type="evidence" value="ECO:0007669"/>
    <property type="project" value="InterPro"/>
</dbReference>
<feature type="domain" description="Haemolysin-type calcium binding-related" evidence="4">
    <location>
        <begin position="2326"/>
        <end position="2385"/>
    </location>
</feature>
<organism evidence="5 6">
    <name type="scientific">Sulfurospirillum halorespirans DSM 13726</name>
    <dbReference type="NCBI Taxonomy" id="1193502"/>
    <lineage>
        <taxon>Bacteria</taxon>
        <taxon>Pseudomonadati</taxon>
        <taxon>Campylobacterota</taxon>
        <taxon>Epsilonproteobacteria</taxon>
        <taxon>Campylobacterales</taxon>
        <taxon>Sulfurospirillaceae</taxon>
        <taxon>Sulfurospirillum</taxon>
    </lineage>
</organism>
<dbReference type="Proteomes" id="UP000094609">
    <property type="component" value="Chromosome"/>
</dbReference>
<dbReference type="PATRIC" id="fig|1193502.14.peg.429"/>
<protein>
    <submittedName>
        <fullName evidence="5">Outer membrane calcium-binding protein</fullName>
    </submittedName>
</protein>
<accession>A0A1D7TGU5</accession>
<feature type="domain" description="Haemolysin-type calcium binding-related" evidence="4">
    <location>
        <begin position="723"/>
        <end position="761"/>
    </location>
</feature>
<feature type="domain" description="Haemolysin-type calcium binding-related" evidence="4">
    <location>
        <begin position="1994"/>
        <end position="2023"/>
    </location>
</feature>
<name>A0A1D7TGU5_9BACT</name>
<dbReference type="Gene3D" id="2.150.10.10">
    <property type="entry name" value="Serralysin-like metalloprotease, C-terminal"/>
    <property type="match status" value="11"/>
</dbReference>